<keyword evidence="7 10" id="KW-0249">Electron transport</keyword>
<keyword evidence="6 10" id="KW-1278">Translocase</keyword>
<dbReference type="EMBL" id="LN906597">
    <property type="protein sequence ID" value="CUT16920.1"/>
    <property type="molecule type" value="Genomic_DNA"/>
</dbReference>
<keyword evidence="5 10" id="KW-0812">Transmembrane</keyword>
<gene>
    <name evidence="10" type="primary">rnfD</name>
    <name evidence="11" type="ORF">Ark11_0060</name>
</gene>
<feature type="transmembrane region" description="Helical" evidence="10">
    <location>
        <begin position="115"/>
        <end position="133"/>
    </location>
</feature>
<dbReference type="PATRIC" id="fig|1561003.3.peg.58"/>
<keyword evidence="3 10" id="KW-0285">Flavoprotein</keyword>
<feature type="transmembrane region" description="Helical" evidence="10">
    <location>
        <begin position="281"/>
        <end position="300"/>
    </location>
</feature>
<keyword evidence="4 10" id="KW-0288">FMN</keyword>
<proteinExistence type="inferred from homology"/>
<evidence type="ECO:0000256" key="1">
    <source>
        <dbReference type="ARBA" id="ARBA00022448"/>
    </source>
</evidence>
<dbReference type="GO" id="GO:0005886">
    <property type="term" value="C:plasma membrane"/>
    <property type="evidence" value="ECO:0007669"/>
    <property type="project" value="UniProtKB-SubCell"/>
</dbReference>
<protein>
    <recommendedName>
        <fullName evidence="10">Ion-translocating oxidoreductase complex subunit D</fullName>
        <ecNumber evidence="10">7.-.-.-</ecNumber>
    </recommendedName>
    <alternativeName>
        <fullName evidence="10">Rnf electron transport complex subunit D</fullName>
    </alternativeName>
</protein>
<evidence type="ECO:0000256" key="5">
    <source>
        <dbReference type="ARBA" id="ARBA00022692"/>
    </source>
</evidence>
<keyword evidence="12" id="KW-1185">Reference proteome</keyword>
<dbReference type="AlphaFoldDB" id="A0A0S4M442"/>
<comment type="caution">
    <text evidence="10">Lacks conserved residue(s) required for the propagation of feature annotation.</text>
</comment>
<feature type="transmembrane region" description="Helical" evidence="10">
    <location>
        <begin position="12"/>
        <end position="32"/>
    </location>
</feature>
<feature type="transmembrane region" description="Helical" evidence="10">
    <location>
        <begin position="225"/>
        <end position="243"/>
    </location>
</feature>
<accession>A0A0S4M442</accession>
<dbReference type="STRING" id="1561003.Ark11_0060"/>
<evidence type="ECO:0000256" key="6">
    <source>
        <dbReference type="ARBA" id="ARBA00022967"/>
    </source>
</evidence>
<evidence type="ECO:0000313" key="11">
    <source>
        <dbReference type="EMBL" id="CUT16920.1"/>
    </source>
</evidence>
<evidence type="ECO:0000313" key="12">
    <source>
        <dbReference type="Proteomes" id="UP000198651"/>
    </source>
</evidence>
<evidence type="ECO:0000256" key="4">
    <source>
        <dbReference type="ARBA" id="ARBA00022643"/>
    </source>
</evidence>
<keyword evidence="9 10" id="KW-0472">Membrane</keyword>
<name>A0A0S4M442_9BURK</name>
<dbReference type="NCBIfam" id="TIGR01946">
    <property type="entry name" value="rnfD"/>
    <property type="match status" value="1"/>
</dbReference>
<dbReference type="Pfam" id="PF03116">
    <property type="entry name" value="NQR2_RnfD_RnfE"/>
    <property type="match status" value="1"/>
</dbReference>
<comment type="subcellular location">
    <subcellularLocation>
        <location evidence="10">Cell inner membrane</location>
        <topology evidence="10">Multi-pass membrane protein</topology>
    </subcellularLocation>
</comment>
<keyword evidence="8 10" id="KW-1133">Transmembrane helix</keyword>
<comment type="cofactor">
    <cofactor evidence="10">
        <name>FMN</name>
        <dbReference type="ChEBI" id="CHEBI:58210"/>
    </cofactor>
</comment>
<dbReference type="Proteomes" id="UP000198651">
    <property type="component" value="Chromosome I"/>
</dbReference>
<keyword evidence="10" id="KW-1003">Cell membrane</keyword>
<dbReference type="GO" id="GO:0022900">
    <property type="term" value="P:electron transport chain"/>
    <property type="evidence" value="ECO:0007669"/>
    <property type="project" value="UniProtKB-UniRule"/>
</dbReference>
<comment type="subunit">
    <text evidence="10">The complex is composed of six subunits: RnfA, RnfB, RnfC, RnfD, RnfE and RnfG.</text>
</comment>
<evidence type="ECO:0000256" key="7">
    <source>
        <dbReference type="ARBA" id="ARBA00022982"/>
    </source>
</evidence>
<keyword evidence="10" id="KW-0997">Cell inner membrane</keyword>
<feature type="transmembrane region" description="Helical" evidence="10">
    <location>
        <begin position="249"/>
        <end position="269"/>
    </location>
</feature>
<feature type="transmembrane region" description="Helical" evidence="10">
    <location>
        <begin position="38"/>
        <end position="55"/>
    </location>
</feature>
<feature type="transmembrane region" description="Helical" evidence="10">
    <location>
        <begin position="90"/>
        <end position="108"/>
    </location>
</feature>
<evidence type="ECO:0000256" key="8">
    <source>
        <dbReference type="ARBA" id="ARBA00022989"/>
    </source>
</evidence>
<keyword evidence="2 10" id="KW-0597">Phosphoprotein</keyword>
<evidence type="ECO:0000256" key="10">
    <source>
        <dbReference type="HAMAP-Rule" id="MF_00462"/>
    </source>
</evidence>
<dbReference type="OrthoDB" id="9776359at2"/>
<dbReference type="PANTHER" id="PTHR30578">
    <property type="entry name" value="ELECTRON TRANSPORT COMPLEX PROTEIN RNFD"/>
    <property type="match status" value="1"/>
</dbReference>
<dbReference type="GO" id="GO:0055085">
    <property type="term" value="P:transmembrane transport"/>
    <property type="evidence" value="ECO:0007669"/>
    <property type="project" value="InterPro"/>
</dbReference>
<comment type="similarity">
    <text evidence="10">Belongs to the NqrB/RnfD family.</text>
</comment>
<comment type="function">
    <text evidence="10">Part of a membrane-bound complex that couples electron transfer with translocation of ions across the membrane.</text>
</comment>
<dbReference type="EC" id="7.-.-.-" evidence="10"/>
<evidence type="ECO:0000256" key="9">
    <source>
        <dbReference type="ARBA" id="ARBA00023136"/>
    </source>
</evidence>
<dbReference type="HAMAP" id="MF_00462">
    <property type="entry name" value="RsxD_RnfD"/>
    <property type="match status" value="1"/>
</dbReference>
<evidence type="ECO:0000256" key="3">
    <source>
        <dbReference type="ARBA" id="ARBA00022630"/>
    </source>
</evidence>
<reference evidence="12" key="1">
    <citation type="submission" date="2015-11" db="EMBL/GenBank/DDBJ databases">
        <authorList>
            <person name="Seth-Smith H.M.B."/>
        </authorList>
    </citation>
    <scope>NUCLEOTIDE SEQUENCE [LARGE SCALE GENOMIC DNA]</scope>
    <source>
        <strain evidence="12">2013Ark11</strain>
    </source>
</reference>
<dbReference type="InterPro" id="IPR004338">
    <property type="entry name" value="NqrB/RnfD"/>
</dbReference>
<evidence type="ECO:0000256" key="2">
    <source>
        <dbReference type="ARBA" id="ARBA00022553"/>
    </source>
</evidence>
<dbReference type="PANTHER" id="PTHR30578:SF0">
    <property type="entry name" value="ION-TRANSLOCATING OXIDOREDUCTASE COMPLEX SUBUNIT D"/>
    <property type="match status" value="1"/>
</dbReference>
<sequence>MFSPFIRTNRSVSGIMIEVLLALIPSVLLYYYLFGPAIFISISICTMSCLIAELISLTLRTRPILPFLKDGSSLVTAWLIALSFPTISPWWLLVIASVVAIIITKHIYGGLGHNIFNPAVMAYAVCLLCYPQFMSQWQSIDAKLSWSEAWSLIIYQKLPLAGITQSTVLDTIRTGLTSKMIAIDKMISLSPHNFGKWGTPGYEWVSLSYLVGGSLLLFRRIITWHSPVTFLATMSLLSLIGHTVLPNKFIGITSELLAGGTMLTAWFIITDPVSGATTPRGKILFSIGTALLTFLIRHFGGYPDGIAFAVILMNSCVPIIDKYTQPPVFGRNTK</sequence>
<keyword evidence="1 10" id="KW-0813">Transport</keyword>
<organism evidence="11 12">
    <name type="scientific">Candidatus Ichthyocystis hellenicum</name>
    <dbReference type="NCBI Taxonomy" id="1561003"/>
    <lineage>
        <taxon>Bacteria</taxon>
        <taxon>Pseudomonadati</taxon>
        <taxon>Pseudomonadota</taxon>
        <taxon>Betaproteobacteria</taxon>
        <taxon>Burkholderiales</taxon>
        <taxon>Candidatus Ichthyocystis</taxon>
    </lineage>
</organism>
<dbReference type="InterPro" id="IPR011303">
    <property type="entry name" value="RnfD_bac"/>
</dbReference>
<dbReference type="RefSeq" id="WP_092342452.1">
    <property type="nucleotide sequence ID" value="NZ_FLSL01000084.1"/>
</dbReference>